<sequence length="873" mass="97794">MAELSPMMKQYFEIKKQYPDTILFFRLGDFYEMFYDDAKLASRELELTLTGRDCGQAERAPMCGVPFHSYETYVARLISKGYKVAICEQMEDPALAKGLVKRDIIRVVTPGTVLENSMLDESKNNYICSLCISGTQAGVCFADVSTGELHATTLYGKNAEELTQRLINELSRFSPREILIGQEALDLSTLPDFIKKRMSVSLELLSGDDFAAETCAPLVLEQFHKDDLDELELSEKPEITRAVGALLKYLKRTERAGLERMEDLDLYSGTQYMRLNLNTRRNLELLETMRSKEKRGSLLWVLDRTRTAMGKRLIRSWIENPLLSPAQIGRRLNAVEELLDDSILRDGLSNRLSGIHDLERLMSRIVYGNSNGRELRSLSFACESLPMLKSLLKDSRSEMLRGIWGEIDELQDLRGLIECAIVDEPPFSVREGGVIRPGFSEELDHLKGDMSDGRGVIARIEAQERERTGIPKLKVGYNRVFGYYIEISNAYKDQAPTEYIRKQTLTNCERFITPELKELEGRILGAHDKSVQLEYQLFDSVRKRVAAQMSRVQKTAAAVARLDVLLSFAQVSADRKYIRPTVNLNGKIILKESRHPVVEALSEEPFVPNDADLDREENRVAIITGPNMAGKSTFMRQIALIVIMAQIGCFVPAASAEIGIVDAIFTRVGASDDLASGQSTFMVEMAEVAEIVKEATSDSLLILDEIGRGTSTFDGMSIARAVLEYVADRRQLGAKTLFATHYHELTELEELIPGVKNYNIAVKKRGDDITFLRRIIRGGADDSYGIEVAKLAGVPNRIITRAKQILAELDSGNAVPQQKGNVKKSEDPEDDMQLALIPPNQTEILDKLGGLDVNTLTPIECMNTLFELTKLAK</sequence>
<dbReference type="Pfam" id="PF00488">
    <property type="entry name" value="MutS_V"/>
    <property type="match status" value="1"/>
</dbReference>
<dbReference type="AlphaFoldDB" id="A0A7G8TBA4"/>
<accession>A0A7G8TBA4</accession>
<reference evidence="12 13" key="1">
    <citation type="submission" date="2020-08" db="EMBL/GenBank/DDBJ databases">
        <title>The isolate Caproiciproducens sp. 7D4C2 produces n-caproate at mildly acidic conditions from hexoses: genome and rBOX comparison with related strains and chain-elongating bacteria.</title>
        <authorList>
            <person name="Esquivel-Elizondo S."/>
            <person name="Bagci C."/>
            <person name="Temovska M."/>
            <person name="Jeon B.S."/>
            <person name="Bessarab I."/>
            <person name="Williams R.B.H."/>
            <person name="Huson D.H."/>
            <person name="Angenent L.T."/>
        </authorList>
    </citation>
    <scope>NUCLEOTIDE SEQUENCE [LARGE SCALE GENOMIC DNA]</scope>
    <source>
        <strain evidence="12 13">7D4C2</strain>
    </source>
</reference>
<evidence type="ECO:0000256" key="1">
    <source>
        <dbReference type="ARBA" id="ARBA00006271"/>
    </source>
</evidence>
<dbReference type="RefSeq" id="WP_187036230.1">
    <property type="nucleotide sequence ID" value="NZ_CP060286.1"/>
</dbReference>
<dbReference type="PIRSF" id="PIRSF037677">
    <property type="entry name" value="DNA_mis_repair_Msh6"/>
    <property type="match status" value="1"/>
</dbReference>
<dbReference type="InterPro" id="IPR005748">
    <property type="entry name" value="DNA_mismatch_repair_MutS"/>
</dbReference>
<dbReference type="InterPro" id="IPR017261">
    <property type="entry name" value="DNA_mismatch_repair_MutS/MSH"/>
</dbReference>
<keyword evidence="5 9" id="KW-0067">ATP-binding</keyword>
<dbReference type="Pfam" id="PF01624">
    <property type="entry name" value="MutS_I"/>
    <property type="match status" value="1"/>
</dbReference>
<organism evidence="12 13">
    <name type="scientific">Caproicibacter fermentans</name>
    <dbReference type="NCBI Taxonomy" id="2576756"/>
    <lineage>
        <taxon>Bacteria</taxon>
        <taxon>Bacillati</taxon>
        <taxon>Bacillota</taxon>
        <taxon>Clostridia</taxon>
        <taxon>Eubacteriales</taxon>
        <taxon>Acutalibacteraceae</taxon>
        <taxon>Caproicibacter</taxon>
    </lineage>
</organism>
<dbReference type="PANTHER" id="PTHR11361:SF34">
    <property type="entry name" value="DNA MISMATCH REPAIR PROTEIN MSH1, MITOCHONDRIAL"/>
    <property type="match status" value="1"/>
</dbReference>
<dbReference type="EMBL" id="CP060286">
    <property type="protein sequence ID" value="QNK40895.1"/>
    <property type="molecule type" value="Genomic_DNA"/>
</dbReference>
<dbReference type="InterPro" id="IPR007860">
    <property type="entry name" value="DNA_mmatch_repair_MutS_con_dom"/>
</dbReference>
<evidence type="ECO:0000256" key="7">
    <source>
        <dbReference type="ARBA" id="ARBA00023204"/>
    </source>
</evidence>
<dbReference type="Pfam" id="PF05188">
    <property type="entry name" value="MutS_II"/>
    <property type="match status" value="1"/>
</dbReference>
<name>A0A7G8TBA4_9FIRM</name>
<feature type="binding site" evidence="9">
    <location>
        <begin position="625"/>
        <end position="632"/>
    </location>
    <ligand>
        <name>ATP</name>
        <dbReference type="ChEBI" id="CHEBI:30616"/>
    </ligand>
</feature>
<dbReference type="NCBIfam" id="NF003810">
    <property type="entry name" value="PRK05399.1"/>
    <property type="match status" value="1"/>
</dbReference>
<dbReference type="NCBIfam" id="TIGR01070">
    <property type="entry name" value="mutS1"/>
    <property type="match status" value="1"/>
</dbReference>
<dbReference type="InterPro" id="IPR007861">
    <property type="entry name" value="DNA_mismatch_repair_MutS_clamp"/>
</dbReference>
<comment type="similarity">
    <text evidence="1 9 10">Belongs to the DNA mismatch repair MutS family.</text>
</comment>
<dbReference type="Pfam" id="PF05192">
    <property type="entry name" value="MutS_III"/>
    <property type="match status" value="1"/>
</dbReference>
<gene>
    <name evidence="9 12" type="primary">mutS</name>
    <name evidence="12" type="ORF">HCR03_00770</name>
</gene>
<dbReference type="SUPFAM" id="SSF53150">
    <property type="entry name" value="DNA repair protein MutS, domain II"/>
    <property type="match status" value="1"/>
</dbReference>
<evidence type="ECO:0000313" key="13">
    <source>
        <dbReference type="Proteomes" id="UP000515909"/>
    </source>
</evidence>
<evidence type="ECO:0000256" key="3">
    <source>
        <dbReference type="ARBA" id="ARBA00022741"/>
    </source>
</evidence>
<dbReference type="Pfam" id="PF05190">
    <property type="entry name" value="MutS_IV"/>
    <property type="match status" value="1"/>
</dbReference>
<evidence type="ECO:0000256" key="6">
    <source>
        <dbReference type="ARBA" id="ARBA00023125"/>
    </source>
</evidence>
<evidence type="ECO:0000256" key="9">
    <source>
        <dbReference type="HAMAP-Rule" id="MF_00096"/>
    </source>
</evidence>
<keyword evidence="6 9" id="KW-0238">DNA-binding</keyword>
<dbReference type="InterPro" id="IPR045076">
    <property type="entry name" value="MutS"/>
</dbReference>
<dbReference type="GO" id="GO:0003684">
    <property type="term" value="F:damaged DNA binding"/>
    <property type="evidence" value="ECO:0007669"/>
    <property type="project" value="UniProtKB-UniRule"/>
</dbReference>
<dbReference type="Proteomes" id="UP000515909">
    <property type="component" value="Chromosome"/>
</dbReference>
<dbReference type="InterPro" id="IPR016151">
    <property type="entry name" value="DNA_mismatch_repair_MutS_N"/>
</dbReference>
<dbReference type="SUPFAM" id="SSF52540">
    <property type="entry name" value="P-loop containing nucleoside triphosphate hydrolases"/>
    <property type="match status" value="1"/>
</dbReference>
<dbReference type="FunFam" id="3.40.1170.10:FF:000001">
    <property type="entry name" value="DNA mismatch repair protein MutS"/>
    <property type="match status" value="1"/>
</dbReference>
<keyword evidence="3 9" id="KW-0547">Nucleotide-binding</keyword>
<dbReference type="Gene3D" id="3.30.420.110">
    <property type="entry name" value="MutS, connector domain"/>
    <property type="match status" value="1"/>
</dbReference>
<dbReference type="HAMAP" id="MF_00096">
    <property type="entry name" value="MutS"/>
    <property type="match status" value="1"/>
</dbReference>
<dbReference type="PROSITE" id="PS00486">
    <property type="entry name" value="DNA_MISMATCH_REPAIR_2"/>
    <property type="match status" value="1"/>
</dbReference>
<dbReference type="Gene3D" id="1.10.1420.10">
    <property type="match status" value="2"/>
</dbReference>
<evidence type="ECO:0000256" key="4">
    <source>
        <dbReference type="ARBA" id="ARBA00022763"/>
    </source>
</evidence>
<comment type="function">
    <text evidence="8 9">This protein is involved in the repair of mismatches in DNA. It is possible that it carries out the mismatch recognition step. This protein has a weak ATPase activity.</text>
</comment>
<dbReference type="InterPro" id="IPR000432">
    <property type="entry name" value="DNA_mismatch_repair_MutS_C"/>
</dbReference>
<proteinExistence type="inferred from homology"/>
<dbReference type="InterPro" id="IPR007696">
    <property type="entry name" value="DNA_mismatch_repair_MutS_core"/>
</dbReference>
<evidence type="ECO:0000256" key="10">
    <source>
        <dbReference type="RuleBase" id="RU003756"/>
    </source>
</evidence>
<dbReference type="FunFam" id="3.40.50.300:FF:000870">
    <property type="entry name" value="MutS protein homolog 4"/>
    <property type="match status" value="1"/>
</dbReference>
<evidence type="ECO:0000256" key="8">
    <source>
        <dbReference type="ARBA" id="ARBA00024647"/>
    </source>
</evidence>
<evidence type="ECO:0000313" key="12">
    <source>
        <dbReference type="EMBL" id="QNK40895.1"/>
    </source>
</evidence>
<dbReference type="GO" id="GO:0006298">
    <property type="term" value="P:mismatch repair"/>
    <property type="evidence" value="ECO:0007669"/>
    <property type="project" value="UniProtKB-UniRule"/>
</dbReference>
<evidence type="ECO:0000256" key="2">
    <source>
        <dbReference type="ARBA" id="ARBA00021982"/>
    </source>
</evidence>
<protein>
    <recommendedName>
        <fullName evidence="2 9">DNA mismatch repair protein MutS</fullName>
    </recommendedName>
</protein>
<keyword evidence="4 9" id="KW-0227">DNA damage</keyword>
<dbReference type="Gene3D" id="3.40.1170.10">
    <property type="entry name" value="DNA repair protein MutS, domain I"/>
    <property type="match status" value="1"/>
</dbReference>
<dbReference type="InterPro" id="IPR036187">
    <property type="entry name" value="DNA_mismatch_repair_MutS_sf"/>
</dbReference>
<dbReference type="Gene3D" id="3.40.50.300">
    <property type="entry name" value="P-loop containing nucleotide triphosphate hydrolases"/>
    <property type="match status" value="1"/>
</dbReference>
<dbReference type="PANTHER" id="PTHR11361">
    <property type="entry name" value="DNA MISMATCH REPAIR PROTEIN MUTS FAMILY MEMBER"/>
    <property type="match status" value="1"/>
</dbReference>
<dbReference type="KEGG" id="cfem:HCR03_00770"/>
<dbReference type="InterPro" id="IPR036678">
    <property type="entry name" value="MutS_con_dom_sf"/>
</dbReference>
<dbReference type="GO" id="GO:0030983">
    <property type="term" value="F:mismatched DNA binding"/>
    <property type="evidence" value="ECO:0007669"/>
    <property type="project" value="InterPro"/>
</dbReference>
<dbReference type="SMART" id="SM00533">
    <property type="entry name" value="MUTSd"/>
    <property type="match status" value="1"/>
</dbReference>
<dbReference type="SUPFAM" id="SSF55271">
    <property type="entry name" value="DNA repair protein MutS, domain I"/>
    <property type="match status" value="1"/>
</dbReference>
<dbReference type="SMART" id="SM00534">
    <property type="entry name" value="MUTSac"/>
    <property type="match status" value="1"/>
</dbReference>
<evidence type="ECO:0000259" key="11">
    <source>
        <dbReference type="PROSITE" id="PS00486"/>
    </source>
</evidence>
<evidence type="ECO:0000256" key="5">
    <source>
        <dbReference type="ARBA" id="ARBA00022840"/>
    </source>
</evidence>
<dbReference type="InterPro" id="IPR027417">
    <property type="entry name" value="P-loop_NTPase"/>
</dbReference>
<dbReference type="GO" id="GO:0140664">
    <property type="term" value="F:ATP-dependent DNA damage sensor activity"/>
    <property type="evidence" value="ECO:0007669"/>
    <property type="project" value="InterPro"/>
</dbReference>
<feature type="domain" description="DNA mismatch repair proteins mutS family" evidence="11">
    <location>
        <begin position="699"/>
        <end position="715"/>
    </location>
</feature>
<dbReference type="InterPro" id="IPR007695">
    <property type="entry name" value="DNA_mismatch_repair_MutS-lik_N"/>
</dbReference>
<dbReference type="GO" id="GO:0005524">
    <property type="term" value="F:ATP binding"/>
    <property type="evidence" value="ECO:0007669"/>
    <property type="project" value="UniProtKB-UniRule"/>
</dbReference>
<keyword evidence="7 9" id="KW-0234">DNA repair</keyword>
<dbReference type="GO" id="GO:0005829">
    <property type="term" value="C:cytosol"/>
    <property type="evidence" value="ECO:0007669"/>
    <property type="project" value="TreeGrafter"/>
</dbReference>
<dbReference type="CDD" id="cd03284">
    <property type="entry name" value="ABC_MutS1"/>
    <property type="match status" value="1"/>
</dbReference>
<dbReference type="SUPFAM" id="SSF48334">
    <property type="entry name" value="DNA repair protein MutS, domain III"/>
    <property type="match status" value="1"/>
</dbReference>